<dbReference type="AlphaFoldDB" id="A0A843TSA5"/>
<feature type="transmembrane region" description="Helical" evidence="1">
    <location>
        <begin position="169"/>
        <end position="190"/>
    </location>
</feature>
<evidence type="ECO:0000313" key="2">
    <source>
        <dbReference type="EMBL" id="MQL74458.1"/>
    </source>
</evidence>
<keyword evidence="1" id="KW-0472">Membrane</keyword>
<feature type="transmembrane region" description="Helical" evidence="1">
    <location>
        <begin position="299"/>
        <end position="320"/>
    </location>
</feature>
<sequence length="324" mass="34588">MLPSLVWYVCGLWEAPGWSMPWVYLSAGVATAVRVATPEKAVAITVPFPIAMDLLVGNAAGCLTVFSYRRCLTLEGLSRSEVASISWDPHPREPLREHLDLRACSSWQTLELRGKQGLDSGTESFVELSCLGQDAEVVEVFSSRRGPDSPFSHCLALRWFQSRVGRSGVGLQLGQAAVVCAFLCCFVAALSRSSEESRSLVPVYSGTGVCGFPTSRCVQGDSVCGPSTLWRRVETCFRVVLDSVVPAALAGARRHGSSVSDGFAEMAVTPCVVSSSKSECCELLYLSELRVVLRKFSGVNFGVLGGGLGGLVVTSLVPSFSTSS</sequence>
<dbReference type="Proteomes" id="UP000652761">
    <property type="component" value="Unassembled WGS sequence"/>
</dbReference>
<accession>A0A843TSA5</accession>
<evidence type="ECO:0000313" key="3">
    <source>
        <dbReference type="Proteomes" id="UP000652761"/>
    </source>
</evidence>
<proteinExistence type="predicted"/>
<keyword evidence="1" id="KW-0812">Transmembrane</keyword>
<comment type="caution">
    <text evidence="2">The sequence shown here is derived from an EMBL/GenBank/DDBJ whole genome shotgun (WGS) entry which is preliminary data.</text>
</comment>
<dbReference type="EMBL" id="NMUH01000209">
    <property type="protein sequence ID" value="MQL74458.1"/>
    <property type="molecule type" value="Genomic_DNA"/>
</dbReference>
<keyword evidence="1" id="KW-1133">Transmembrane helix</keyword>
<organism evidence="2 3">
    <name type="scientific">Colocasia esculenta</name>
    <name type="common">Wild taro</name>
    <name type="synonym">Arum esculentum</name>
    <dbReference type="NCBI Taxonomy" id="4460"/>
    <lineage>
        <taxon>Eukaryota</taxon>
        <taxon>Viridiplantae</taxon>
        <taxon>Streptophyta</taxon>
        <taxon>Embryophyta</taxon>
        <taxon>Tracheophyta</taxon>
        <taxon>Spermatophyta</taxon>
        <taxon>Magnoliopsida</taxon>
        <taxon>Liliopsida</taxon>
        <taxon>Araceae</taxon>
        <taxon>Aroideae</taxon>
        <taxon>Colocasieae</taxon>
        <taxon>Colocasia</taxon>
    </lineage>
</organism>
<evidence type="ECO:0000256" key="1">
    <source>
        <dbReference type="SAM" id="Phobius"/>
    </source>
</evidence>
<gene>
    <name evidence="2" type="ORF">Taro_006821</name>
</gene>
<keyword evidence="3" id="KW-1185">Reference proteome</keyword>
<reference evidence="2" key="1">
    <citation type="submission" date="2017-07" db="EMBL/GenBank/DDBJ databases">
        <title>Taro Niue Genome Assembly and Annotation.</title>
        <authorList>
            <person name="Atibalentja N."/>
            <person name="Keating K."/>
            <person name="Fields C.J."/>
        </authorList>
    </citation>
    <scope>NUCLEOTIDE SEQUENCE</scope>
    <source>
        <strain evidence="2">Niue_2</strain>
        <tissue evidence="2">Leaf</tissue>
    </source>
</reference>
<name>A0A843TSA5_COLES</name>
<protein>
    <submittedName>
        <fullName evidence="2">Uncharacterized protein</fullName>
    </submittedName>
</protein>